<dbReference type="PANTHER" id="PTHR12286:SF5">
    <property type="entry name" value="SACCHAROPINE DEHYDROGENASE-LIKE OXIDOREDUCTASE"/>
    <property type="match status" value="1"/>
</dbReference>
<dbReference type="GO" id="GO:0009247">
    <property type="term" value="P:glycolipid biosynthetic process"/>
    <property type="evidence" value="ECO:0007669"/>
    <property type="project" value="TreeGrafter"/>
</dbReference>
<dbReference type="GO" id="GO:0005739">
    <property type="term" value="C:mitochondrion"/>
    <property type="evidence" value="ECO:0007669"/>
    <property type="project" value="TreeGrafter"/>
</dbReference>
<keyword evidence="2" id="KW-1133">Transmembrane helix</keyword>
<dbReference type="EMBL" id="HBGF01007744">
    <property type="protein sequence ID" value="CAD9097361.1"/>
    <property type="molecule type" value="Transcribed_RNA"/>
</dbReference>
<feature type="domain" description="Saccharopine dehydrogenase NADP binding" evidence="3">
    <location>
        <begin position="6"/>
        <end position="137"/>
    </location>
</feature>
<dbReference type="Pfam" id="PF03435">
    <property type="entry name" value="Sacchrp_dh_NADP"/>
    <property type="match status" value="1"/>
</dbReference>
<dbReference type="InterPro" id="IPR036291">
    <property type="entry name" value="NAD(P)-bd_dom_sf"/>
</dbReference>
<gene>
    <name evidence="4" type="ORF">NDES1114_LOCUS5253</name>
    <name evidence="5" type="ORF">NDES1114_LOCUS5254</name>
</gene>
<reference evidence="4" key="1">
    <citation type="submission" date="2021-01" db="EMBL/GenBank/DDBJ databases">
        <authorList>
            <person name="Corre E."/>
            <person name="Pelletier E."/>
            <person name="Niang G."/>
            <person name="Scheremetjew M."/>
            <person name="Finn R."/>
            <person name="Kale V."/>
            <person name="Holt S."/>
            <person name="Cochrane G."/>
            <person name="Meng A."/>
            <person name="Brown T."/>
            <person name="Cohen L."/>
        </authorList>
    </citation>
    <scope>NUCLEOTIDE SEQUENCE</scope>
    <source>
        <strain evidence="4">CCAP 1951/1</strain>
    </source>
</reference>
<dbReference type="InterPro" id="IPR051276">
    <property type="entry name" value="Saccharopine_DH-like_oxidrdct"/>
</dbReference>
<dbReference type="GO" id="GO:0005886">
    <property type="term" value="C:plasma membrane"/>
    <property type="evidence" value="ECO:0007669"/>
    <property type="project" value="TreeGrafter"/>
</dbReference>
<comment type="similarity">
    <text evidence="1">Belongs to the saccharopine dehydrogenase family.</text>
</comment>
<evidence type="ECO:0000313" key="4">
    <source>
        <dbReference type="EMBL" id="CAD9097359.1"/>
    </source>
</evidence>
<evidence type="ECO:0000256" key="2">
    <source>
        <dbReference type="SAM" id="Phobius"/>
    </source>
</evidence>
<dbReference type="AlphaFoldDB" id="A0A6U4Q7J5"/>
<name>A0A6U4Q7J5_NEODS</name>
<dbReference type="EMBL" id="HBGF01007743">
    <property type="protein sequence ID" value="CAD9097359.1"/>
    <property type="molecule type" value="Transcribed_RNA"/>
</dbReference>
<proteinExistence type="inferred from homology"/>
<keyword evidence="2" id="KW-0812">Transmembrane</keyword>
<sequence length="400" mass="42701">MERLDVIVHGSTGYTGQLVARYLATAKSSAQVTWGISGRSKERLEQLAVECAAKDSSRKQQKPAIFVADSLSASDVETVAKRARVIIACAGPFTKYGMPMAEACIAAGTHYVDITGEFPFVRELASKCHDAAKSKNLYFLPCSGFDSVPSDVMNALVHNVGESGMITIRRVECAFQIKAGGASRGTLDSILHIKNTMQKADRSPVSLNAPEHRKGLLTPRVVFPGWNAGLGSWVGPFMMAASNERIVRRSNSLSASATRQQAAYSEMIRGSLANIVVNFAVMCSLVLLFVPGLSGLIQRYLFPAARQGPKGDGHFTVRAAGYVSDKAAQPAVLARMACDIEPYKFTAVSAAESALALAAGEFDKGTTGGVVTAGYAVSESLQRRLEQSGHVTFSIDRSPK</sequence>
<feature type="transmembrane region" description="Helical" evidence="2">
    <location>
        <begin position="275"/>
        <end position="297"/>
    </location>
</feature>
<evidence type="ECO:0000259" key="3">
    <source>
        <dbReference type="Pfam" id="PF03435"/>
    </source>
</evidence>
<evidence type="ECO:0000313" key="5">
    <source>
        <dbReference type="EMBL" id="CAD9097361.1"/>
    </source>
</evidence>
<keyword evidence="2" id="KW-0472">Membrane</keyword>
<dbReference type="Gene3D" id="3.40.50.720">
    <property type="entry name" value="NAD(P)-binding Rossmann-like Domain"/>
    <property type="match status" value="1"/>
</dbReference>
<dbReference type="InterPro" id="IPR005097">
    <property type="entry name" value="Sacchrp_dh_NADP-bd"/>
</dbReference>
<protein>
    <recommendedName>
        <fullName evidence="3">Saccharopine dehydrogenase NADP binding domain-containing protein</fullName>
    </recommendedName>
</protein>
<dbReference type="GO" id="GO:0005811">
    <property type="term" value="C:lipid droplet"/>
    <property type="evidence" value="ECO:0007669"/>
    <property type="project" value="TreeGrafter"/>
</dbReference>
<accession>A0A6U4Q7J5</accession>
<dbReference type="SUPFAM" id="SSF51735">
    <property type="entry name" value="NAD(P)-binding Rossmann-fold domains"/>
    <property type="match status" value="1"/>
</dbReference>
<evidence type="ECO:0000256" key="1">
    <source>
        <dbReference type="ARBA" id="ARBA00038048"/>
    </source>
</evidence>
<dbReference type="PANTHER" id="PTHR12286">
    <property type="entry name" value="SACCHAROPINE DEHYDROGENASE-LIKE OXIDOREDUCTASE"/>
    <property type="match status" value="1"/>
</dbReference>
<organism evidence="4">
    <name type="scientific">Neobodo designis</name>
    <name type="common">Flagellated protozoan</name>
    <name type="synonym">Bodo designis</name>
    <dbReference type="NCBI Taxonomy" id="312471"/>
    <lineage>
        <taxon>Eukaryota</taxon>
        <taxon>Discoba</taxon>
        <taxon>Euglenozoa</taxon>
        <taxon>Kinetoplastea</taxon>
        <taxon>Metakinetoplastina</taxon>
        <taxon>Neobodonida</taxon>
        <taxon>Neobodo</taxon>
    </lineage>
</organism>